<dbReference type="WBParaSite" id="TTAC_0000366301-mRNA-1">
    <property type="protein sequence ID" value="TTAC_0000366301-mRNA-1"/>
    <property type="gene ID" value="TTAC_0000366301"/>
</dbReference>
<reference evidence="4" key="1">
    <citation type="submission" date="2017-02" db="UniProtKB">
        <authorList>
            <consortium name="WormBaseParasite"/>
        </authorList>
    </citation>
    <scope>IDENTIFICATION</scope>
</reference>
<protein>
    <submittedName>
        <fullName evidence="2 4">Uncharacterized protein</fullName>
    </submittedName>
</protein>
<evidence type="ECO:0000313" key="3">
    <source>
        <dbReference type="Proteomes" id="UP000274429"/>
    </source>
</evidence>
<evidence type="ECO:0000313" key="4">
    <source>
        <dbReference type="WBParaSite" id="TTAC_0000366301-mRNA-1"/>
    </source>
</evidence>
<proteinExistence type="predicted"/>
<keyword evidence="3" id="KW-1185">Reference proteome</keyword>
<dbReference type="Proteomes" id="UP000274429">
    <property type="component" value="Unassembled WGS sequence"/>
</dbReference>
<feature type="region of interest" description="Disordered" evidence="1">
    <location>
        <begin position="1"/>
        <end position="52"/>
    </location>
</feature>
<accession>A0A0R3WSC3</accession>
<organism evidence="4">
    <name type="scientific">Hydatigena taeniaeformis</name>
    <name type="common">Feline tapeworm</name>
    <name type="synonym">Taenia taeniaeformis</name>
    <dbReference type="NCBI Taxonomy" id="6205"/>
    <lineage>
        <taxon>Eukaryota</taxon>
        <taxon>Metazoa</taxon>
        <taxon>Spiralia</taxon>
        <taxon>Lophotrochozoa</taxon>
        <taxon>Platyhelminthes</taxon>
        <taxon>Cestoda</taxon>
        <taxon>Eucestoda</taxon>
        <taxon>Cyclophyllidea</taxon>
        <taxon>Taeniidae</taxon>
        <taxon>Hydatigera</taxon>
    </lineage>
</organism>
<gene>
    <name evidence="2" type="ORF">TTAC_LOCUS3649</name>
</gene>
<dbReference type="EMBL" id="UYWX01002799">
    <property type="protein sequence ID" value="VDM23065.1"/>
    <property type="molecule type" value="Genomic_DNA"/>
</dbReference>
<dbReference type="AlphaFoldDB" id="A0A0R3WSC3"/>
<reference evidence="2 3" key="2">
    <citation type="submission" date="2018-11" db="EMBL/GenBank/DDBJ databases">
        <authorList>
            <consortium name="Pathogen Informatics"/>
        </authorList>
    </citation>
    <scope>NUCLEOTIDE SEQUENCE [LARGE SCALE GENOMIC DNA]</scope>
</reference>
<evidence type="ECO:0000313" key="2">
    <source>
        <dbReference type="EMBL" id="VDM23065.1"/>
    </source>
</evidence>
<evidence type="ECO:0000256" key="1">
    <source>
        <dbReference type="SAM" id="MobiDB-lite"/>
    </source>
</evidence>
<feature type="compositionally biased region" description="Gly residues" evidence="1">
    <location>
        <begin position="28"/>
        <end position="41"/>
    </location>
</feature>
<name>A0A0R3WSC3_HYDTA</name>
<sequence length="170" mass="18461">MLASSSSDDELDDRQQSPLGAPTVHATGCGGDGSVGRGSRGVSGRAAPVAHPTVPSQIIRKSQSPQQQQQCQPNGARCSKTRHQIFSSTLSRSSVRSNDACDSGKHRLVILFVNRIAMSFFVEVVCHISNFHRNFFHLLLVVMNQTVCLLNSFCNTGFCTSFSLSDVFDQ</sequence>